<protein>
    <submittedName>
        <fullName evidence="1">Uncharacterized protein</fullName>
    </submittedName>
</protein>
<organism evidence="1 2">
    <name type="scientific">Heterostelium pallidum (strain ATCC 26659 / Pp 5 / PN500)</name>
    <name type="common">Cellular slime mold</name>
    <name type="synonym">Polysphondylium pallidum</name>
    <dbReference type="NCBI Taxonomy" id="670386"/>
    <lineage>
        <taxon>Eukaryota</taxon>
        <taxon>Amoebozoa</taxon>
        <taxon>Evosea</taxon>
        <taxon>Eumycetozoa</taxon>
        <taxon>Dictyostelia</taxon>
        <taxon>Acytosteliales</taxon>
        <taxon>Acytosteliaceae</taxon>
        <taxon>Heterostelium</taxon>
    </lineage>
</organism>
<reference evidence="1 2" key="1">
    <citation type="journal article" date="2011" name="Genome Res.">
        <title>Phylogeny-wide analysis of social amoeba genomes highlights ancient origins for complex intercellular communication.</title>
        <authorList>
            <person name="Heidel A.J."/>
            <person name="Lawal H.M."/>
            <person name="Felder M."/>
            <person name="Schilde C."/>
            <person name="Helps N.R."/>
            <person name="Tunggal B."/>
            <person name="Rivero F."/>
            <person name="John U."/>
            <person name="Schleicher M."/>
            <person name="Eichinger L."/>
            <person name="Platzer M."/>
            <person name="Noegel A.A."/>
            <person name="Schaap P."/>
            <person name="Gloeckner G."/>
        </authorList>
    </citation>
    <scope>NUCLEOTIDE SEQUENCE [LARGE SCALE GENOMIC DNA]</scope>
    <source>
        <strain evidence="2">ATCC 26659 / Pp 5 / PN500</strain>
    </source>
</reference>
<keyword evidence="2" id="KW-1185">Reference proteome</keyword>
<accession>D3BEJ5</accession>
<evidence type="ECO:0000313" key="2">
    <source>
        <dbReference type="Proteomes" id="UP000001396"/>
    </source>
</evidence>
<comment type="caution">
    <text evidence="1">The sequence shown here is derived from an EMBL/GenBank/DDBJ whole genome shotgun (WGS) entry which is preliminary data.</text>
</comment>
<dbReference type="RefSeq" id="XP_020432446.1">
    <property type="nucleotide sequence ID" value="XM_020577998.1"/>
</dbReference>
<gene>
    <name evidence="1" type="ORF">PPL_07157</name>
</gene>
<dbReference type="Proteomes" id="UP000001396">
    <property type="component" value="Unassembled WGS sequence"/>
</dbReference>
<dbReference type="InParanoid" id="D3BEJ5"/>
<dbReference type="FunCoup" id="D3BEJ5">
    <property type="interactions" value="240"/>
</dbReference>
<dbReference type="AlphaFoldDB" id="D3BEJ5"/>
<name>D3BEJ5_HETP5</name>
<evidence type="ECO:0000313" key="1">
    <source>
        <dbReference type="EMBL" id="EFA80326.1"/>
    </source>
</evidence>
<proteinExistence type="predicted"/>
<sequence>MATPSSLNSNETGVCHAYDNKYLLVEYPAGQCNGDVLNAVYYQTYSCFDRTYVTCDPKSKTAEITSYYCSDCNCSESGSIKVSLGCDKDTGAIYSCESTITKMPSSISTFKYVDQHCGGEPYYAQMEATNVCFNSTVVQCTDTSLTMEKYSDADCTGQATPYNDH</sequence>
<dbReference type="EMBL" id="ADBJ01000031">
    <property type="protein sequence ID" value="EFA80326.1"/>
    <property type="molecule type" value="Genomic_DNA"/>
</dbReference>
<dbReference type="GeneID" id="31362638"/>